<gene>
    <name evidence="2" type="ORF">SLOPH_2023</name>
</gene>
<protein>
    <submittedName>
        <fullName evidence="2">Ubiquitin carboxyl-terminal hydrolase</fullName>
    </submittedName>
</protein>
<evidence type="ECO:0000313" key="3">
    <source>
        <dbReference type="Proteomes" id="UP000014978"/>
    </source>
</evidence>
<dbReference type="AlphaFoldDB" id="S7XH85"/>
<dbReference type="InterPro" id="IPR028889">
    <property type="entry name" value="USP"/>
</dbReference>
<sequence>MYNNPCKYKILIIKMFLVYKDMQIYRLFNSGNFCYFNVIVQLFFSIEQIKEILKEEKLKYGFLDNFLININYDLNRIKISSKFNLKDERKILWLKKESSEYSKNKFINFMINNYYKWKENCKKISYKYITVNNIKSKPTNLNIKTDLYVTASNEKFFDLKEYYITFCKMYDFDPYIQQDVSEILNKIFDEYIEQVYGIGFDINKNNITELPPLIKLFGSLVESLFICKKCLKVKVYESEYRHIIYLDIMSDVQQSVEKFLNETSSRPVTCSCGHRFSPIEQKDDSEDTDVVNDDTDPKFETYRDTIHRKFTFLPSFLIFTLKRYNEKMEKNNQMITINENIEINDEKYELYSVILHSGETLHNGHFKIVIRKNFKKYPAIKWIECNDHLIKVGNFNFKSKSLQTNAYILVYRKC</sequence>
<dbReference type="PANTHER" id="PTHR24006">
    <property type="entry name" value="UBIQUITIN CARBOXYL-TERMINAL HYDROLASE"/>
    <property type="match status" value="1"/>
</dbReference>
<evidence type="ECO:0000313" key="2">
    <source>
        <dbReference type="EMBL" id="EPR78424.1"/>
    </source>
</evidence>
<organism evidence="2 3">
    <name type="scientific">Spraguea lophii (strain 42_110)</name>
    <name type="common">Microsporidian parasite</name>
    <dbReference type="NCBI Taxonomy" id="1358809"/>
    <lineage>
        <taxon>Eukaryota</taxon>
        <taxon>Fungi</taxon>
        <taxon>Fungi incertae sedis</taxon>
        <taxon>Microsporidia</taxon>
        <taxon>Spragueidae</taxon>
        <taxon>Spraguea</taxon>
    </lineage>
</organism>
<dbReference type="OrthoDB" id="420187at2759"/>
<dbReference type="GO" id="GO:0016579">
    <property type="term" value="P:protein deubiquitination"/>
    <property type="evidence" value="ECO:0007669"/>
    <property type="project" value="InterPro"/>
</dbReference>
<dbReference type="PROSITE" id="PS00973">
    <property type="entry name" value="USP_2"/>
    <property type="match status" value="1"/>
</dbReference>
<dbReference type="PROSITE" id="PS50235">
    <property type="entry name" value="USP_3"/>
    <property type="match status" value="1"/>
</dbReference>
<dbReference type="InterPro" id="IPR038765">
    <property type="entry name" value="Papain-like_cys_pep_sf"/>
</dbReference>
<dbReference type="SUPFAM" id="SSF54001">
    <property type="entry name" value="Cysteine proteinases"/>
    <property type="match status" value="1"/>
</dbReference>
<dbReference type="CDD" id="cd02257">
    <property type="entry name" value="Peptidase_C19"/>
    <property type="match status" value="1"/>
</dbReference>
<comment type="caution">
    <text evidence="2">The sequence shown here is derived from an EMBL/GenBank/DDBJ whole genome shotgun (WGS) entry which is preliminary data.</text>
</comment>
<accession>S7XH85</accession>
<dbReference type="GO" id="GO:0005829">
    <property type="term" value="C:cytosol"/>
    <property type="evidence" value="ECO:0007669"/>
    <property type="project" value="TreeGrafter"/>
</dbReference>
<feature type="domain" description="USP" evidence="1">
    <location>
        <begin position="25"/>
        <end position="414"/>
    </location>
</feature>
<dbReference type="Proteomes" id="UP000014978">
    <property type="component" value="Unassembled WGS sequence"/>
</dbReference>
<dbReference type="PANTHER" id="PTHR24006:SF827">
    <property type="entry name" value="UBIQUITIN CARBOXYL-TERMINAL HYDROLASE 34"/>
    <property type="match status" value="1"/>
</dbReference>
<name>S7XH85_SPRLO</name>
<dbReference type="STRING" id="1358809.S7XH85"/>
<dbReference type="InterPro" id="IPR050164">
    <property type="entry name" value="Peptidase_C19"/>
</dbReference>
<dbReference type="GO" id="GO:0004843">
    <property type="term" value="F:cysteine-type deubiquitinase activity"/>
    <property type="evidence" value="ECO:0007669"/>
    <property type="project" value="InterPro"/>
</dbReference>
<keyword evidence="2" id="KW-0378">Hydrolase</keyword>
<dbReference type="InterPro" id="IPR018200">
    <property type="entry name" value="USP_CS"/>
</dbReference>
<dbReference type="HOGENOM" id="CLU_761114_0_0_1"/>
<keyword evidence="3" id="KW-1185">Reference proteome</keyword>
<dbReference type="GO" id="GO:0005634">
    <property type="term" value="C:nucleus"/>
    <property type="evidence" value="ECO:0007669"/>
    <property type="project" value="TreeGrafter"/>
</dbReference>
<proteinExistence type="predicted"/>
<dbReference type="InterPro" id="IPR001394">
    <property type="entry name" value="Peptidase_C19_UCH"/>
</dbReference>
<dbReference type="InParanoid" id="S7XH85"/>
<dbReference type="EMBL" id="ATCN01000803">
    <property type="protein sequence ID" value="EPR78424.1"/>
    <property type="molecule type" value="Genomic_DNA"/>
</dbReference>
<dbReference type="Gene3D" id="3.90.70.10">
    <property type="entry name" value="Cysteine proteinases"/>
    <property type="match status" value="1"/>
</dbReference>
<reference evidence="3" key="1">
    <citation type="journal article" date="2013" name="PLoS Genet.">
        <title>The genome of Spraguea lophii and the basis of host-microsporidian interactions.</title>
        <authorList>
            <person name="Campbell S.E."/>
            <person name="Williams T.A."/>
            <person name="Yousuf A."/>
            <person name="Soanes D.M."/>
            <person name="Paszkiewicz K.H."/>
            <person name="Williams B.A.P."/>
        </authorList>
    </citation>
    <scope>NUCLEOTIDE SEQUENCE [LARGE SCALE GENOMIC DNA]</scope>
    <source>
        <strain evidence="3">42_110</strain>
    </source>
</reference>
<dbReference type="Pfam" id="PF00443">
    <property type="entry name" value="UCH"/>
    <property type="match status" value="1"/>
</dbReference>
<evidence type="ECO:0000259" key="1">
    <source>
        <dbReference type="PROSITE" id="PS50235"/>
    </source>
</evidence>
<dbReference type="VEuPathDB" id="MicrosporidiaDB:SLOPH_2023"/>